<gene>
    <name evidence="1" type="ORF">XELAEV_18017911mg</name>
</gene>
<sequence length="104" mass="11652">MNFTASLFNCSYFPDCVSLLLLNNALIVWEGKNQSSGKSVQKTKKATNVLCQMFHTCFSIRFWPRFTTLHCACIFLCTLLLCNPAGNPSVLSSVEYIAASYRNP</sequence>
<reference evidence="2" key="1">
    <citation type="journal article" date="2016" name="Nature">
        <title>Genome evolution in the allotetraploid frog Xenopus laevis.</title>
        <authorList>
            <person name="Session A.M."/>
            <person name="Uno Y."/>
            <person name="Kwon T."/>
            <person name="Chapman J.A."/>
            <person name="Toyoda A."/>
            <person name="Takahashi S."/>
            <person name="Fukui A."/>
            <person name="Hikosaka A."/>
            <person name="Suzuki A."/>
            <person name="Kondo M."/>
            <person name="van Heeringen S.J."/>
            <person name="Quigley I."/>
            <person name="Heinz S."/>
            <person name="Ogino H."/>
            <person name="Ochi H."/>
            <person name="Hellsten U."/>
            <person name="Lyons J.B."/>
            <person name="Simakov O."/>
            <person name="Putnam N."/>
            <person name="Stites J."/>
            <person name="Kuroki Y."/>
            <person name="Tanaka T."/>
            <person name="Michiue T."/>
            <person name="Watanabe M."/>
            <person name="Bogdanovic O."/>
            <person name="Lister R."/>
            <person name="Georgiou G."/>
            <person name="Paranjpe S.S."/>
            <person name="van Kruijsbergen I."/>
            <person name="Shu S."/>
            <person name="Carlson J."/>
            <person name="Kinoshita T."/>
            <person name="Ohta Y."/>
            <person name="Mawaribuchi S."/>
            <person name="Jenkins J."/>
            <person name="Grimwood J."/>
            <person name="Schmutz J."/>
            <person name="Mitros T."/>
            <person name="Mozaffari S.V."/>
            <person name="Suzuki Y."/>
            <person name="Haramoto Y."/>
            <person name="Yamamoto T.S."/>
            <person name="Takagi C."/>
            <person name="Heald R."/>
            <person name="Miller K."/>
            <person name="Haudenschild C."/>
            <person name="Kitzman J."/>
            <person name="Nakayama T."/>
            <person name="Izutsu Y."/>
            <person name="Robert J."/>
            <person name="Fortriede J."/>
            <person name="Burns K."/>
            <person name="Lotay V."/>
            <person name="Karimi K."/>
            <person name="Yasuoka Y."/>
            <person name="Dichmann D.S."/>
            <person name="Flajnik M.F."/>
            <person name="Houston D.W."/>
            <person name="Shendure J."/>
            <person name="DuPasquier L."/>
            <person name="Vize P.D."/>
            <person name="Zorn A.M."/>
            <person name="Ito M."/>
            <person name="Marcotte E.M."/>
            <person name="Wallingford J.B."/>
            <person name="Ito Y."/>
            <person name="Asashima M."/>
            <person name="Ueno N."/>
            <person name="Matsuda Y."/>
            <person name="Veenstra G.J."/>
            <person name="Fujiyama A."/>
            <person name="Harland R.M."/>
            <person name="Taira M."/>
            <person name="Rokhsar D.S."/>
        </authorList>
    </citation>
    <scope>NUCLEOTIDE SEQUENCE [LARGE SCALE GENOMIC DNA]</scope>
    <source>
        <strain evidence="2">J</strain>
    </source>
</reference>
<evidence type="ECO:0000313" key="2">
    <source>
        <dbReference type="Proteomes" id="UP000694892"/>
    </source>
</evidence>
<dbReference type="EMBL" id="CM004470">
    <property type="protein sequence ID" value="OCT89290.1"/>
    <property type="molecule type" value="Genomic_DNA"/>
</dbReference>
<protein>
    <submittedName>
        <fullName evidence="1">Uncharacterized protein</fullName>
    </submittedName>
</protein>
<organism evidence="1 2">
    <name type="scientific">Xenopus laevis</name>
    <name type="common">African clawed frog</name>
    <dbReference type="NCBI Taxonomy" id="8355"/>
    <lineage>
        <taxon>Eukaryota</taxon>
        <taxon>Metazoa</taxon>
        <taxon>Chordata</taxon>
        <taxon>Craniata</taxon>
        <taxon>Vertebrata</taxon>
        <taxon>Euteleostomi</taxon>
        <taxon>Amphibia</taxon>
        <taxon>Batrachia</taxon>
        <taxon>Anura</taxon>
        <taxon>Pipoidea</taxon>
        <taxon>Pipidae</taxon>
        <taxon>Xenopodinae</taxon>
        <taxon>Xenopus</taxon>
        <taxon>Xenopus</taxon>
    </lineage>
</organism>
<name>A0A974DDA3_XENLA</name>
<proteinExistence type="predicted"/>
<evidence type="ECO:0000313" key="1">
    <source>
        <dbReference type="EMBL" id="OCT89290.1"/>
    </source>
</evidence>
<dbReference type="Proteomes" id="UP000694892">
    <property type="component" value="Chromosome 3L"/>
</dbReference>
<dbReference type="AlphaFoldDB" id="A0A974DDA3"/>
<accession>A0A974DDA3</accession>